<sequence length="166" mass="18949">MKSGVWAKDFDGSAFRYLKTDTFQDFFRKMCHQQSFVSVLSSRSAIDRTKHRQSLNKCESLRNDQRSGSGEGFRGCPNISQKGFPTAPTKKMYKIDNPSGGSWHGEGQRRKLPSRRRAGEKRKRKSKIRKTPIEGTELSRAHAHSGRRCCNHVDRNATKHPPLFPS</sequence>
<dbReference type="EMBL" id="JAWJWF010000048">
    <property type="protein sequence ID" value="KAK6620227.1"/>
    <property type="molecule type" value="Genomic_DNA"/>
</dbReference>
<proteinExistence type="predicted"/>
<feature type="compositionally biased region" description="Basic residues" evidence="1">
    <location>
        <begin position="110"/>
        <end position="130"/>
    </location>
</feature>
<reference evidence="2 3" key="1">
    <citation type="submission" date="2023-09" db="EMBL/GenBank/DDBJ databases">
        <title>Genomes of two closely related lineages of the louse Polyplax serrata with different host specificities.</title>
        <authorList>
            <person name="Martinu J."/>
            <person name="Tarabai H."/>
            <person name="Stefka J."/>
            <person name="Hypsa V."/>
        </authorList>
    </citation>
    <scope>NUCLEOTIDE SEQUENCE [LARGE SCALE GENOMIC DNA]</scope>
    <source>
        <strain evidence="2">98ZLc_SE</strain>
    </source>
</reference>
<dbReference type="Proteomes" id="UP001359485">
    <property type="component" value="Unassembled WGS sequence"/>
</dbReference>
<feature type="compositionally biased region" description="Basic residues" evidence="1">
    <location>
        <begin position="141"/>
        <end position="150"/>
    </location>
</feature>
<accession>A0ABR1AIV4</accession>
<protein>
    <submittedName>
        <fullName evidence="2">Uncharacterized protein</fullName>
    </submittedName>
</protein>
<evidence type="ECO:0000256" key="1">
    <source>
        <dbReference type="SAM" id="MobiDB-lite"/>
    </source>
</evidence>
<gene>
    <name evidence="2" type="ORF">RUM44_006628</name>
</gene>
<feature type="region of interest" description="Disordered" evidence="1">
    <location>
        <begin position="58"/>
        <end position="166"/>
    </location>
</feature>
<comment type="caution">
    <text evidence="2">The sequence shown here is derived from an EMBL/GenBank/DDBJ whole genome shotgun (WGS) entry which is preliminary data.</text>
</comment>
<evidence type="ECO:0000313" key="3">
    <source>
        <dbReference type="Proteomes" id="UP001359485"/>
    </source>
</evidence>
<name>A0ABR1AIV4_POLSC</name>
<organism evidence="2 3">
    <name type="scientific">Polyplax serrata</name>
    <name type="common">Common mouse louse</name>
    <dbReference type="NCBI Taxonomy" id="468196"/>
    <lineage>
        <taxon>Eukaryota</taxon>
        <taxon>Metazoa</taxon>
        <taxon>Ecdysozoa</taxon>
        <taxon>Arthropoda</taxon>
        <taxon>Hexapoda</taxon>
        <taxon>Insecta</taxon>
        <taxon>Pterygota</taxon>
        <taxon>Neoptera</taxon>
        <taxon>Paraneoptera</taxon>
        <taxon>Psocodea</taxon>
        <taxon>Troctomorpha</taxon>
        <taxon>Phthiraptera</taxon>
        <taxon>Anoplura</taxon>
        <taxon>Polyplacidae</taxon>
        <taxon>Polyplax</taxon>
    </lineage>
</organism>
<keyword evidence="3" id="KW-1185">Reference proteome</keyword>
<evidence type="ECO:0000313" key="2">
    <source>
        <dbReference type="EMBL" id="KAK6620227.1"/>
    </source>
</evidence>